<keyword evidence="3" id="KW-0732">Signal</keyword>
<dbReference type="AlphaFoldDB" id="A0A017TD04"/>
<keyword evidence="2" id="KW-0964">Secreted</keyword>
<organism evidence="5 6">
    <name type="scientific">Chondromyces apiculatus DSM 436</name>
    <dbReference type="NCBI Taxonomy" id="1192034"/>
    <lineage>
        <taxon>Bacteria</taxon>
        <taxon>Pseudomonadati</taxon>
        <taxon>Myxococcota</taxon>
        <taxon>Polyangia</taxon>
        <taxon>Polyangiales</taxon>
        <taxon>Polyangiaceae</taxon>
        <taxon>Chondromyces</taxon>
    </lineage>
</organism>
<reference evidence="5 6" key="1">
    <citation type="submission" date="2013-05" db="EMBL/GenBank/DDBJ databases">
        <title>Genome assembly of Chondromyces apiculatus DSM 436.</title>
        <authorList>
            <person name="Sharma G."/>
            <person name="Khatri I."/>
            <person name="Kaur C."/>
            <person name="Mayilraj S."/>
            <person name="Subramanian S."/>
        </authorList>
    </citation>
    <scope>NUCLEOTIDE SEQUENCE [LARGE SCALE GENOMIC DNA]</scope>
    <source>
        <strain evidence="5 6">DSM 436</strain>
    </source>
</reference>
<feature type="domain" description="Carbohydrate-binding module family 96" evidence="4">
    <location>
        <begin position="73"/>
        <end position="225"/>
    </location>
</feature>
<dbReference type="eggNOG" id="COG1520">
    <property type="taxonomic scope" value="Bacteria"/>
</dbReference>
<dbReference type="EMBL" id="ASRX01000012">
    <property type="protein sequence ID" value="EYF07094.1"/>
    <property type="molecule type" value="Genomic_DNA"/>
</dbReference>
<keyword evidence="6" id="KW-1185">Reference proteome</keyword>
<dbReference type="NCBIfam" id="NF033679">
    <property type="entry name" value="DNRLRE_dom"/>
    <property type="match status" value="1"/>
</dbReference>
<dbReference type="Pfam" id="PF24517">
    <property type="entry name" value="CBM96"/>
    <property type="match status" value="1"/>
</dbReference>
<evidence type="ECO:0000256" key="3">
    <source>
        <dbReference type="ARBA" id="ARBA00022729"/>
    </source>
</evidence>
<evidence type="ECO:0000256" key="1">
    <source>
        <dbReference type="ARBA" id="ARBA00004613"/>
    </source>
</evidence>
<comment type="subcellular location">
    <subcellularLocation>
        <location evidence="1">Secreted</location>
    </subcellularLocation>
</comment>
<sequence length="231" mass="24968">MKLSFVAQVVSRVVSPLLTRGCLVATAALTLPACVGEVPEDMGEVGVEEAVGVAEQAADGGCVAYRRGVSGTVADATLWQNTPTYNTGDISLIYTGTSSIGFRQALLYFDVSNIPANVHVDSAVLYLSELYKDDGTDIDIHEVLEPWSESTVTWANFNQAFAPTPTTSFYAWGGGTAQIHLEGMVQRWLDGDTENQGLLLQEHTEMASSFRSSEHAEVDTRPRLKVCYSPL</sequence>
<accession>A0A017TD04</accession>
<evidence type="ECO:0000313" key="6">
    <source>
        <dbReference type="Proteomes" id="UP000019678"/>
    </source>
</evidence>
<dbReference type="OrthoDB" id="5514757at2"/>
<dbReference type="GO" id="GO:0005576">
    <property type="term" value="C:extracellular region"/>
    <property type="evidence" value="ECO:0007669"/>
    <property type="project" value="UniProtKB-SubCell"/>
</dbReference>
<evidence type="ECO:0000313" key="5">
    <source>
        <dbReference type="EMBL" id="EYF07094.1"/>
    </source>
</evidence>
<dbReference type="RefSeq" id="WP_044238612.1">
    <property type="nucleotide sequence ID" value="NZ_ASRX01000012.1"/>
</dbReference>
<evidence type="ECO:0000259" key="4">
    <source>
        <dbReference type="Pfam" id="PF24517"/>
    </source>
</evidence>
<proteinExistence type="predicted"/>
<comment type="caution">
    <text evidence="5">The sequence shown here is derived from an EMBL/GenBank/DDBJ whole genome shotgun (WGS) entry which is preliminary data.</text>
</comment>
<evidence type="ECO:0000256" key="2">
    <source>
        <dbReference type="ARBA" id="ARBA00022525"/>
    </source>
</evidence>
<name>A0A017TD04_9BACT</name>
<dbReference type="Proteomes" id="UP000019678">
    <property type="component" value="Unassembled WGS sequence"/>
</dbReference>
<dbReference type="InterPro" id="IPR055372">
    <property type="entry name" value="CBM96"/>
</dbReference>
<protein>
    <recommendedName>
        <fullName evidence="4">Carbohydrate-binding module family 96 domain-containing protein</fullName>
    </recommendedName>
</protein>
<gene>
    <name evidence="5" type="ORF">CAP_1025</name>
</gene>
<dbReference type="STRING" id="1192034.CAP_1025"/>